<dbReference type="UniPathway" id="UPA00767">
    <property type="reaction ID" value="UER00751"/>
</dbReference>
<evidence type="ECO:0000256" key="2">
    <source>
        <dbReference type="ARBA" id="ARBA00006251"/>
    </source>
</evidence>
<dbReference type="PROSITE" id="PS01045">
    <property type="entry name" value="SQUALEN_PHYTOEN_SYN_2"/>
    <property type="match status" value="1"/>
</dbReference>
<evidence type="ECO:0000256" key="6">
    <source>
        <dbReference type="ARBA" id="ARBA00045166"/>
    </source>
</evidence>
<dbReference type="NCBIfam" id="TIGR01559">
    <property type="entry name" value="squal_synth"/>
    <property type="match status" value="1"/>
</dbReference>
<keyword evidence="5 10" id="KW-0808">Transferase</keyword>
<dbReference type="SFLD" id="SFLDG01018">
    <property type="entry name" value="Squalene/Phytoene_Synthase_Lik"/>
    <property type="match status" value="1"/>
</dbReference>
<dbReference type="SFLD" id="SFLDS00005">
    <property type="entry name" value="Isoprenoid_Synthase_Type_I"/>
    <property type="match status" value="1"/>
</dbReference>
<dbReference type="PANTHER" id="PTHR11626">
    <property type="entry name" value="FARNESYL-DIPHOSPHATE FARNESYLTRANSFERASE"/>
    <property type="match status" value="1"/>
</dbReference>
<keyword evidence="10" id="KW-1133">Transmembrane helix</keyword>
<reference evidence="12" key="3">
    <citation type="journal article" date="2014" name="Nature">
        <title>Elephant shark genome provides unique insights into gnathostome evolution.</title>
        <authorList>
            <consortium name="International Elephant Shark Genome Sequencing Consortium"/>
            <person name="Venkatesh B."/>
            <person name="Lee A.P."/>
            <person name="Ravi V."/>
            <person name="Maurya A.K."/>
            <person name="Lian M.M."/>
            <person name="Swann J.B."/>
            <person name="Ohta Y."/>
            <person name="Flajnik M.F."/>
            <person name="Sutoh Y."/>
            <person name="Kasahara M."/>
            <person name="Hoon S."/>
            <person name="Gangu V."/>
            <person name="Roy S.W."/>
            <person name="Irimia M."/>
            <person name="Korzh V."/>
            <person name="Kondrychyn I."/>
            <person name="Lim Z.W."/>
            <person name="Tay B.H."/>
            <person name="Tohari S."/>
            <person name="Kong K.W."/>
            <person name="Ho S."/>
            <person name="Lorente-Galdos B."/>
            <person name="Quilez J."/>
            <person name="Marques-Bonet T."/>
            <person name="Raney B.J."/>
            <person name="Ingham P.W."/>
            <person name="Tay A."/>
            <person name="Hillier L.W."/>
            <person name="Minx P."/>
            <person name="Boehm T."/>
            <person name="Wilson R.K."/>
            <person name="Brenner S."/>
            <person name="Warren W.C."/>
        </authorList>
    </citation>
    <scope>NUCLEOTIDE SEQUENCE [LARGE SCALE GENOMIC DNA]</scope>
</reference>
<dbReference type="InterPro" id="IPR033904">
    <property type="entry name" value="Trans_IPPS_HH"/>
</dbReference>
<evidence type="ECO:0000256" key="9">
    <source>
        <dbReference type="ARBA" id="ARBA00048315"/>
    </source>
</evidence>
<dbReference type="InterPro" id="IPR002060">
    <property type="entry name" value="Squ/phyt_synthse"/>
</dbReference>
<comment type="function">
    <text evidence="6">Catalyzes the condensation of 2 farnesyl pyrophosphate (FPP) moieties to form squalene. Proceeds in two distinct steps. In the first half-reaction, two molecules of FPP react to form the stable presqualene diphosphate intermediate (PSQPP), with concomitant release of a proton and a molecule of inorganic diphosphate. In the second half-reaction, PSQPP undergoes heterolysis, isomerization, and reduction with NADPH or NADH to form squalene. It is the first committed enzyme of the sterol biosynthesis pathway.</text>
</comment>
<comment type="catalytic activity">
    <reaction evidence="7 10">
        <text>presqualene diphosphate + NADPH + H(+) = squalene + diphosphate + NADP(+)</text>
        <dbReference type="Rhea" id="RHEA:22232"/>
        <dbReference type="ChEBI" id="CHEBI:15378"/>
        <dbReference type="ChEBI" id="CHEBI:15440"/>
        <dbReference type="ChEBI" id="CHEBI:33019"/>
        <dbReference type="ChEBI" id="CHEBI:57310"/>
        <dbReference type="ChEBI" id="CHEBI:57783"/>
        <dbReference type="ChEBI" id="CHEBI:58349"/>
    </reaction>
    <physiologicalReaction direction="left-to-right" evidence="7 10">
        <dbReference type="Rhea" id="RHEA:22233"/>
    </physiologicalReaction>
</comment>
<dbReference type="SUPFAM" id="SSF48576">
    <property type="entry name" value="Terpenoid synthases"/>
    <property type="match status" value="1"/>
</dbReference>
<evidence type="ECO:0000313" key="12">
    <source>
        <dbReference type="Proteomes" id="UP000314986"/>
    </source>
</evidence>
<accession>A0A4W3GBW5</accession>
<dbReference type="GO" id="GO:0055056">
    <property type="term" value="F:D-glucose transmembrane transporter activity"/>
    <property type="evidence" value="ECO:0007669"/>
    <property type="project" value="UniProtKB-UniRule"/>
</dbReference>
<dbReference type="PROSITE" id="PS01044">
    <property type="entry name" value="SQUALEN_PHYTOEN_SYN_1"/>
    <property type="match status" value="1"/>
</dbReference>
<keyword evidence="12" id="KW-1185">Reference proteome</keyword>
<dbReference type="AlphaFoldDB" id="A0A4W3GBW5"/>
<keyword evidence="10" id="KW-0472">Membrane</keyword>
<evidence type="ECO:0000313" key="11">
    <source>
        <dbReference type="Ensembl" id="ENSCMIP00000000065.1"/>
    </source>
</evidence>
<name>A0A4W3GBW5_CALMI</name>
<dbReference type="CDD" id="cd00683">
    <property type="entry name" value="Trans_IPPS_HH"/>
    <property type="match status" value="1"/>
</dbReference>
<evidence type="ECO:0000256" key="8">
    <source>
        <dbReference type="ARBA" id="ARBA00047541"/>
    </source>
</evidence>
<dbReference type="InterPro" id="IPR008949">
    <property type="entry name" value="Isoprenoid_synthase_dom_sf"/>
</dbReference>
<protein>
    <recommendedName>
        <fullName evidence="4 10">Squalene synthase</fullName>
        <shortName evidence="10">SQS</shortName>
        <shortName evidence="10">SS</shortName>
        <ecNumber evidence="3 10">2.5.1.21</ecNumber>
    </recommendedName>
</protein>
<comment type="catalytic activity">
    <reaction evidence="10">
        <text>2 (2E,6E)-farnesyl diphosphate + NADH + H(+) = squalene + 2 diphosphate + NAD(+)</text>
        <dbReference type="Rhea" id="RHEA:32299"/>
        <dbReference type="ChEBI" id="CHEBI:15378"/>
        <dbReference type="ChEBI" id="CHEBI:15440"/>
        <dbReference type="ChEBI" id="CHEBI:33019"/>
        <dbReference type="ChEBI" id="CHEBI:57540"/>
        <dbReference type="ChEBI" id="CHEBI:57945"/>
        <dbReference type="ChEBI" id="CHEBI:175763"/>
        <dbReference type="EC" id="2.5.1.21"/>
    </reaction>
</comment>
<evidence type="ECO:0000256" key="4">
    <source>
        <dbReference type="ARBA" id="ARBA00015135"/>
    </source>
</evidence>
<dbReference type="GO" id="GO:0045338">
    <property type="term" value="P:farnesyl diphosphate metabolic process"/>
    <property type="evidence" value="ECO:0007669"/>
    <property type="project" value="InterPro"/>
</dbReference>
<organism evidence="11 12">
    <name type="scientific">Callorhinchus milii</name>
    <name type="common">Ghost shark</name>
    <dbReference type="NCBI Taxonomy" id="7868"/>
    <lineage>
        <taxon>Eukaryota</taxon>
        <taxon>Metazoa</taxon>
        <taxon>Chordata</taxon>
        <taxon>Craniata</taxon>
        <taxon>Vertebrata</taxon>
        <taxon>Chondrichthyes</taxon>
        <taxon>Holocephali</taxon>
        <taxon>Chimaeriformes</taxon>
        <taxon>Callorhinchidae</taxon>
        <taxon>Callorhinchus</taxon>
    </lineage>
</organism>
<dbReference type="GO" id="GO:0006695">
    <property type="term" value="P:cholesterol biosynthetic process"/>
    <property type="evidence" value="ECO:0007669"/>
    <property type="project" value="TreeGrafter"/>
</dbReference>
<reference evidence="11" key="5">
    <citation type="submission" date="2025-09" db="UniProtKB">
        <authorList>
            <consortium name="Ensembl"/>
        </authorList>
    </citation>
    <scope>IDENTIFICATION</scope>
</reference>
<comment type="similarity">
    <text evidence="2 10">Belongs to the phytoene/squalene synthase family.</text>
</comment>
<reference evidence="11" key="4">
    <citation type="submission" date="2025-08" db="UniProtKB">
        <authorList>
            <consortium name="Ensembl"/>
        </authorList>
    </citation>
    <scope>IDENTIFICATION</scope>
</reference>
<evidence type="ECO:0000256" key="3">
    <source>
        <dbReference type="ARBA" id="ARBA00012373"/>
    </source>
</evidence>
<dbReference type="Proteomes" id="UP000314986">
    <property type="component" value="Unassembled WGS sequence"/>
</dbReference>
<dbReference type="GeneTree" id="ENSGT00390000016034"/>
<dbReference type="Gene3D" id="1.10.600.10">
    <property type="entry name" value="Farnesyl Diphosphate Synthase"/>
    <property type="match status" value="1"/>
</dbReference>
<comment type="cofactor">
    <cofactor evidence="1 10">
        <name>Mg(2+)</name>
        <dbReference type="ChEBI" id="CHEBI:18420"/>
    </cofactor>
</comment>
<dbReference type="Pfam" id="PF00494">
    <property type="entry name" value="SQS_PSY"/>
    <property type="match status" value="1"/>
</dbReference>
<dbReference type="FunFam" id="1.10.600.10:FF:000023">
    <property type="entry name" value="Squalene synthase"/>
    <property type="match status" value="1"/>
</dbReference>
<evidence type="ECO:0000256" key="7">
    <source>
        <dbReference type="ARBA" id="ARBA00047468"/>
    </source>
</evidence>
<dbReference type="InterPro" id="IPR006449">
    <property type="entry name" value="Squal_synth-like"/>
</dbReference>
<evidence type="ECO:0000256" key="1">
    <source>
        <dbReference type="ARBA" id="ARBA00001946"/>
    </source>
</evidence>
<reference evidence="12" key="1">
    <citation type="journal article" date="2006" name="Science">
        <title>Ancient noncoding elements conserved in the human genome.</title>
        <authorList>
            <person name="Venkatesh B."/>
            <person name="Kirkness E.F."/>
            <person name="Loh Y.H."/>
            <person name="Halpern A.L."/>
            <person name="Lee A.P."/>
            <person name="Johnson J."/>
            <person name="Dandona N."/>
            <person name="Viswanathan L.D."/>
            <person name="Tay A."/>
            <person name="Venter J.C."/>
            <person name="Strausberg R.L."/>
            <person name="Brenner S."/>
        </authorList>
    </citation>
    <scope>NUCLEOTIDE SEQUENCE [LARGE SCALE GENOMIC DNA]</scope>
</reference>
<reference evidence="12" key="2">
    <citation type="journal article" date="2007" name="PLoS Biol.">
        <title>Survey sequencing and comparative analysis of the elephant shark (Callorhinchus milii) genome.</title>
        <authorList>
            <person name="Venkatesh B."/>
            <person name="Kirkness E.F."/>
            <person name="Loh Y.H."/>
            <person name="Halpern A.L."/>
            <person name="Lee A.P."/>
            <person name="Johnson J."/>
            <person name="Dandona N."/>
            <person name="Viswanathan L.D."/>
            <person name="Tay A."/>
            <person name="Venter J.C."/>
            <person name="Strausberg R.L."/>
            <person name="Brenner S."/>
        </authorList>
    </citation>
    <scope>NUCLEOTIDE SEQUENCE [LARGE SCALE GENOMIC DNA]</scope>
</reference>
<dbReference type="Ensembl" id="ENSCMIT00000000090.1">
    <property type="protein sequence ID" value="ENSCMIP00000000065.1"/>
    <property type="gene ID" value="ENSCMIG00000000072.1"/>
</dbReference>
<dbReference type="GO" id="GO:0005789">
    <property type="term" value="C:endoplasmic reticulum membrane"/>
    <property type="evidence" value="ECO:0007669"/>
    <property type="project" value="TreeGrafter"/>
</dbReference>
<evidence type="ECO:0000256" key="10">
    <source>
        <dbReference type="RuleBase" id="RU368088"/>
    </source>
</evidence>
<dbReference type="EC" id="2.5.1.21" evidence="3 10"/>
<dbReference type="PANTHER" id="PTHR11626:SF2">
    <property type="entry name" value="SQUALENE SYNTHASE"/>
    <property type="match status" value="1"/>
</dbReference>
<keyword evidence="10" id="KW-0812">Transmembrane</keyword>
<comment type="catalytic activity">
    <reaction evidence="9 10">
        <text>2 (2E,6E)-farnesyl diphosphate = presqualene diphosphate + diphosphate</text>
        <dbReference type="Rhea" id="RHEA:22672"/>
        <dbReference type="ChEBI" id="CHEBI:33019"/>
        <dbReference type="ChEBI" id="CHEBI:57310"/>
        <dbReference type="ChEBI" id="CHEBI:175763"/>
    </reaction>
    <physiologicalReaction direction="left-to-right" evidence="9 10">
        <dbReference type="Rhea" id="RHEA:22673"/>
    </physiologicalReaction>
</comment>
<dbReference type="GO" id="GO:0051996">
    <property type="term" value="F:squalene synthase [NAD(P)H] activity"/>
    <property type="evidence" value="ECO:0007669"/>
    <property type="project" value="UniProtKB-UniRule"/>
</dbReference>
<comment type="catalytic activity">
    <reaction evidence="8 10">
        <text>presqualene diphosphate + NADH + H(+) = squalene + diphosphate + NAD(+)</text>
        <dbReference type="Rhea" id="RHEA:22228"/>
        <dbReference type="ChEBI" id="CHEBI:15378"/>
        <dbReference type="ChEBI" id="CHEBI:15440"/>
        <dbReference type="ChEBI" id="CHEBI:33019"/>
        <dbReference type="ChEBI" id="CHEBI:57310"/>
        <dbReference type="ChEBI" id="CHEBI:57540"/>
        <dbReference type="ChEBI" id="CHEBI:57945"/>
    </reaction>
    <physiologicalReaction direction="left-to-right" evidence="8 10">
        <dbReference type="Rhea" id="RHEA:22229"/>
    </physiologicalReaction>
</comment>
<feature type="transmembrane region" description="Helical" evidence="10">
    <location>
        <begin position="443"/>
        <end position="461"/>
    </location>
</feature>
<comment type="pathway">
    <text evidence="10">Terpene metabolism; lanosterol biosynthesis; lanosterol from farnesyl diphosphate: step 1/3.</text>
</comment>
<dbReference type="InterPro" id="IPR044844">
    <property type="entry name" value="Trans_IPPS_euk-type"/>
</dbReference>
<dbReference type="InterPro" id="IPR019845">
    <property type="entry name" value="Squalene/phytoene_synthase_CS"/>
</dbReference>
<comment type="catalytic activity">
    <reaction evidence="10">
        <text>2 (2E,6E)-farnesyl diphosphate + NADPH + H(+) = squalene + 2 diphosphate + NADP(+)</text>
        <dbReference type="Rhea" id="RHEA:32295"/>
        <dbReference type="ChEBI" id="CHEBI:15378"/>
        <dbReference type="ChEBI" id="CHEBI:15440"/>
        <dbReference type="ChEBI" id="CHEBI:33019"/>
        <dbReference type="ChEBI" id="CHEBI:57783"/>
        <dbReference type="ChEBI" id="CHEBI:58349"/>
        <dbReference type="ChEBI" id="CHEBI:175763"/>
        <dbReference type="EC" id="2.5.1.21"/>
    </reaction>
</comment>
<evidence type="ECO:0000256" key="5">
    <source>
        <dbReference type="ARBA" id="ARBA00022679"/>
    </source>
</evidence>
<proteinExistence type="inferred from homology"/>
<sequence length="475" mass="53648">MQGPGMGMMCVVRGSWPVAARLLQCDSRRGSSQSRGLVCSTSVVSCGQSRTCPPLCPACRARWAASRRVPSNSLLDLEQPTTCLKHFCKRPSVDTMSETLRTCYVYLNQTSRSFAAVIQALDGELRQAVCIFYLVLRALDTVEDDMTIPLDVKVLLLQNFHTFLYQPDWRYCESQEKDRQVLEDFPSISKEFRNLAMVYQDVIANICHKMGVGMAQFLEKKVNSLKDWDTYCHYVAGLVGIGLSRLFSASELEDQVVGQDTALANSMGLFLQKTNIIRDYLEDQREGREFWPREVWSKYAETLSDLASPANLQTALQCMNDLITGALQHVPDVLKYLSRLHNQSVFNFCAIPQVMAIATLAACYNNPHVFRGVVKIRKGQAVTLMMGATNIDAVKRIMFQYSRAIGQKVPSTDVSAARTQQILSRIQTLSEAEGRLLSRSHLAPIYVSFAMFFAAVSWQYWRMLSQEQDKYVPRQ</sequence>
<dbReference type="OMA" id="GEACQLM"/>